<evidence type="ECO:0000313" key="2">
    <source>
        <dbReference type="Proteomes" id="UP000027222"/>
    </source>
</evidence>
<dbReference type="Proteomes" id="UP000027222">
    <property type="component" value="Unassembled WGS sequence"/>
</dbReference>
<keyword evidence="2" id="KW-1185">Reference proteome</keyword>
<dbReference type="CDD" id="cd02440">
    <property type="entry name" value="AdoMet_MTases"/>
    <property type="match status" value="1"/>
</dbReference>
<dbReference type="SUPFAM" id="SSF53335">
    <property type="entry name" value="S-adenosyl-L-methionine-dependent methyltransferases"/>
    <property type="match status" value="1"/>
</dbReference>
<dbReference type="Pfam" id="PF13489">
    <property type="entry name" value="Methyltransf_23"/>
    <property type="match status" value="1"/>
</dbReference>
<protein>
    <recommendedName>
        <fullName evidence="3">Methyltransferase domain-containing protein</fullName>
    </recommendedName>
</protein>
<dbReference type="HOGENOM" id="CLU_058846_1_0_1"/>
<dbReference type="EMBL" id="KL142388">
    <property type="protein sequence ID" value="KDR72508.1"/>
    <property type="molecule type" value="Genomic_DNA"/>
</dbReference>
<gene>
    <name evidence="1" type="ORF">GALMADRAFT_126077</name>
</gene>
<dbReference type="AlphaFoldDB" id="A0A067T0I5"/>
<proteinExistence type="predicted"/>
<evidence type="ECO:0000313" key="1">
    <source>
        <dbReference type="EMBL" id="KDR72508.1"/>
    </source>
</evidence>
<evidence type="ECO:0008006" key="3">
    <source>
        <dbReference type="Google" id="ProtNLM"/>
    </source>
</evidence>
<dbReference type="STRING" id="685588.A0A067T0I5"/>
<dbReference type="InterPro" id="IPR029063">
    <property type="entry name" value="SAM-dependent_MTases_sf"/>
</dbReference>
<dbReference type="OrthoDB" id="8300214at2759"/>
<dbReference type="Gene3D" id="3.40.50.150">
    <property type="entry name" value="Vaccinia Virus protein VP39"/>
    <property type="match status" value="1"/>
</dbReference>
<accession>A0A067T0I5</accession>
<name>A0A067T0I5_GALM3</name>
<organism evidence="1 2">
    <name type="scientific">Galerina marginata (strain CBS 339.88)</name>
    <dbReference type="NCBI Taxonomy" id="685588"/>
    <lineage>
        <taxon>Eukaryota</taxon>
        <taxon>Fungi</taxon>
        <taxon>Dikarya</taxon>
        <taxon>Basidiomycota</taxon>
        <taxon>Agaricomycotina</taxon>
        <taxon>Agaricomycetes</taxon>
        <taxon>Agaricomycetidae</taxon>
        <taxon>Agaricales</taxon>
        <taxon>Agaricineae</taxon>
        <taxon>Strophariaceae</taxon>
        <taxon>Galerina</taxon>
    </lineage>
</organism>
<sequence>MASDPSSKAQSLAQYFLQKPSASGSNARYIGWQMDHRLQLVSFWDIKPGSKVLELGCGQGDCTIVLADAVGENGHVDAVDPGPPDYGSPYTLSQSQEHISSGALGSRITFHLTVDPIQYLNSLSASFPLYDYVVMSHCIWYFDSPATLSHIVNACIGRTNALCVAEWSLRASKPQSQPHVLTALLQANLEAKREVHSMANVRTVLSPHQILSNVTESGKFEPEKQETRASNEGLLDGFWEVSDVLKKRETLSAKLREDGVGEKEVAAMMASFDAVEASVELLDDGNKTGVKCVKSMDVWVGRFVAV</sequence>
<reference evidence="2" key="1">
    <citation type="journal article" date="2014" name="Proc. Natl. Acad. Sci. U.S.A.">
        <title>Extensive sampling of basidiomycete genomes demonstrates inadequacy of the white-rot/brown-rot paradigm for wood decay fungi.</title>
        <authorList>
            <person name="Riley R."/>
            <person name="Salamov A.A."/>
            <person name="Brown D.W."/>
            <person name="Nagy L.G."/>
            <person name="Floudas D."/>
            <person name="Held B.W."/>
            <person name="Levasseur A."/>
            <person name="Lombard V."/>
            <person name="Morin E."/>
            <person name="Otillar R."/>
            <person name="Lindquist E.A."/>
            <person name="Sun H."/>
            <person name="LaButti K.M."/>
            <person name="Schmutz J."/>
            <person name="Jabbour D."/>
            <person name="Luo H."/>
            <person name="Baker S.E."/>
            <person name="Pisabarro A.G."/>
            <person name="Walton J.D."/>
            <person name="Blanchette R.A."/>
            <person name="Henrissat B."/>
            <person name="Martin F."/>
            <person name="Cullen D."/>
            <person name="Hibbett D.S."/>
            <person name="Grigoriev I.V."/>
        </authorList>
    </citation>
    <scope>NUCLEOTIDE SEQUENCE [LARGE SCALE GENOMIC DNA]</scope>
    <source>
        <strain evidence="2">CBS 339.88</strain>
    </source>
</reference>